<accession>A0ABD2BP46</accession>
<evidence type="ECO:0000313" key="2">
    <source>
        <dbReference type="EMBL" id="KAL2734073.1"/>
    </source>
</evidence>
<comment type="caution">
    <text evidence="2">The sequence shown here is derived from an EMBL/GenBank/DDBJ whole genome shotgun (WGS) entry which is preliminary data.</text>
</comment>
<sequence>MYTVSTIVQDSTNLSVLPKREQICTAIDENTRETCGETESLQILDEFRKLYEARIEKVDSESANEFDRVSMKMKIMTEWIKDLGEQNIMLVNTVQDLEQTASDRVKILEEKLKQSSKVVSDKILLSNQSEEKLCVLSNRVRELEDDEKSLRQKIEYLWIDIKGLLELFKRAQTDNHWNFDGITFYYINPNDIPIPVNCVCAQINTDDSINSKQVGDLEDNKAHMRQIKFEEENAELNKRLSKEEIVKSYVPDVQSFSNELIQKSQEADHICVKSTSPPTNSDNTILVADIMESKYIDNGLEVKKLQEHLPDTESDITNMTHLQLQLKKKDKEIEEIKSQMNCLKKESMDAHEALVIEIAKKHNLIMFLSQEITELEKQYRYANMQIHFKDDIIKKMRKKQIELKSSFPVHLRCMSNSHQQFNANGNIRFSHKLCNKIITPCYLYKVVKYKNHISFPYNNFDTLSHRKEIITNIPIIDSQSQNNTITNLDNSSKQIYKREIDKGRSRRNIDRSIVESIRNISPVYKNTITQHDRKNNNFHIA</sequence>
<evidence type="ECO:0000256" key="1">
    <source>
        <dbReference type="SAM" id="Coils"/>
    </source>
</evidence>
<reference evidence="2 3" key="1">
    <citation type="journal article" date="2024" name="Ann. Entomol. Soc. Am.">
        <title>Genomic analyses of the southern and eastern yellowjacket wasps (Hymenoptera: Vespidae) reveal evolutionary signatures of social life.</title>
        <authorList>
            <person name="Catto M.A."/>
            <person name="Caine P.B."/>
            <person name="Orr S.E."/>
            <person name="Hunt B.G."/>
            <person name="Goodisman M.A.D."/>
        </authorList>
    </citation>
    <scope>NUCLEOTIDE SEQUENCE [LARGE SCALE GENOMIC DNA]</scope>
    <source>
        <strain evidence="2">233</strain>
        <tissue evidence="2">Head and thorax</tissue>
    </source>
</reference>
<keyword evidence="1" id="KW-0175">Coiled coil</keyword>
<dbReference type="Proteomes" id="UP001607302">
    <property type="component" value="Unassembled WGS sequence"/>
</dbReference>
<evidence type="ECO:0000313" key="3">
    <source>
        <dbReference type="Proteomes" id="UP001607302"/>
    </source>
</evidence>
<keyword evidence="3" id="KW-1185">Reference proteome</keyword>
<protein>
    <submittedName>
        <fullName evidence="2">Centromere-associated protein E-like</fullName>
    </submittedName>
</protein>
<name>A0ABD2BP46_VESSQ</name>
<organism evidence="2 3">
    <name type="scientific">Vespula squamosa</name>
    <name type="common">Southern yellow jacket</name>
    <name type="synonym">Wasp</name>
    <dbReference type="NCBI Taxonomy" id="30214"/>
    <lineage>
        <taxon>Eukaryota</taxon>
        <taxon>Metazoa</taxon>
        <taxon>Ecdysozoa</taxon>
        <taxon>Arthropoda</taxon>
        <taxon>Hexapoda</taxon>
        <taxon>Insecta</taxon>
        <taxon>Pterygota</taxon>
        <taxon>Neoptera</taxon>
        <taxon>Endopterygota</taxon>
        <taxon>Hymenoptera</taxon>
        <taxon>Apocrita</taxon>
        <taxon>Aculeata</taxon>
        <taxon>Vespoidea</taxon>
        <taxon>Vespidae</taxon>
        <taxon>Vespinae</taxon>
        <taxon>Vespula</taxon>
    </lineage>
</organism>
<feature type="coiled-coil region" evidence="1">
    <location>
        <begin position="319"/>
        <end position="385"/>
    </location>
</feature>
<dbReference type="AlphaFoldDB" id="A0ABD2BP46"/>
<proteinExistence type="predicted"/>
<gene>
    <name evidence="2" type="ORF">V1478_003771</name>
</gene>
<dbReference type="EMBL" id="JAUDFV010000074">
    <property type="protein sequence ID" value="KAL2734073.1"/>
    <property type="molecule type" value="Genomic_DNA"/>
</dbReference>